<dbReference type="GO" id="GO:0015078">
    <property type="term" value="F:proton transmembrane transporter activity"/>
    <property type="evidence" value="ECO:0007669"/>
    <property type="project" value="InterPro"/>
</dbReference>
<keyword evidence="7" id="KW-0496">Mitochondrion</keyword>
<evidence type="ECO:0000256" key="9">
    <source>
        <dbReference type="ARBA" id="ARBA00023310"/>
    </source>
</evidence>
<dbReference type="FunCoup" id="A0A0C3GQ55">
    <property type="interactions" value="86"/>
</dbReference>
<dbReference type="OrthoDB" id="437at2759"/>
<dbReference type="GO" id="GO:0015986">
    <property type="term" value="P:proton motive force-driven ATP synthesis"/>
    <property type="evidence" value="ECO:0007669"/>
    <property type="project" value="InterPro"/>
</dbReference>
<keyword evidence="6" id="KW-0406">Ion transport</keyword>
<organism evidence="11 12">
    <name type="scientific">Oidiodendron maius (strain Zn)</name>
    <dbReference type="NCBI Taxonomy" id="913774"/>
    <lineage>
        <taxon>Eukaryota</taxon>
        <taxon>Fungi</taxon>
        <taxon>Dikarya</taxon>
        <taxon>Ascomycota</taxon>
        <taxon>Pezizomycotina</taxon>
        <taxon>Leotiomycetes</taxon>
        <taxon>Leotiomycetes incertae sedis</taxon>
        <taxon>Myxotrichaceae</taxon>
        <taxon>Oidiodendron</taxon>
    </lineage>
</organism>
<name>A0A0C3GQ55_OIDMZ</name>
<dbReference type="Pfam" id="PF04718">
    <property type="entry name" value="ATP-synt_G"/>
    <property type="match status" value="1"/>
</dbReference>
<evidence type="ECO:0000256" key="3">
    <source>
        <dbReference type="ARBA" id="ARBA00022448"/>
    </source>
</evidence>
<dbReference type="InParanoid" id="A0A0C3GQ55"/>
<dbReference type="GO" id="GO:0031966">
    <property type="term" value="C:mitochondrial membrane"/>
    <property type="evidence" value="ECO:0007669"/>
    <property type="project" value="UniProtKB-SubCell"/>
</dbReference>
<keyword evidence="9" id="KW-0066">ATP synthesis</keyword>
<keyword evidence="3" id="KW-0813">Transport</keyword>
<dbReference type="GO" id="GO:0045259">
    <property type="term" value="C:proton-transporting ATP synthase complex"/>
    <property type="evidence" value="ECO:0007669"/>
    <property type="project" value="UniProtKB-KW"/>
</dbReference>
<evidence type="ECO:0000256" key="6">
    <source>
        <dbReference type="ARBA" id="ARBA00023065"/>
    </source>
</evidence>
<evidence type="ECO:0000256" key="10">
    <source>
        <dbReference type="SAM" id="MobiDB-lite"/>
    </source>
</evidence>
<dbReference type="InterPro" id="IPR006808">
    <property type="entry name" value="ATP_synth_F0_gsu_mt"/>
</dbReference>
<sequence length="202" mass="21345">MSVSASRAVLRQSTKLSGRATRRFQSTTTKAADTAKDAATKATSSASNIQSKASEGLSRVTSAAGPAISGAAKGLGNALGRIGGRTGRLIQFVERQIPSAIYYTRVGLELSKLVFHGQKMTPPPVSTFQAYFQRLVKGVRNPSTLVQGGNPVSILQQLRNVSSAQLATGAVITAELLGFFTVGEMIGRFKLIGYRGDTHAHH</sequence>
<evidence type="ECO:0000256" key="1">
    <source>
        <dbReference type="ARBA" id="ARBA00004325"/>
    </source>
</evidence>
<keyword evidence="5" id="KW-0375">Hydrogen ion transport</keyword>
<feature type="compositionally biased region" description="Polar residues" evidence="10">
    <location>
        <begin position="1"/>
        <end position="16"/>
    </location>
</feature>
<comment type="similarity">
    <text evidence="2">Belongs to the ATPase g subunit family.</text>
</comment>
<evidence type="ECO:0000313" key="12">
    <source>
        <dbReference type="Proteomes" id="UP000054321"/>
    </source>
</evidence>
<evidence type="ECO:0000313" key="11">
    <source>
        <dbReference type="EMBL" id="KIM98125.1"/>
    </source>
</evidence>
<evidence type="ECO:0000256" key="5">
    <source>
        <dbReference type="ARBA" id="ARBA00022781"/>
    </source>
</evidence>
<protein>
    <submittedName>
        <fullName evidence="11">Uncharacterized protein</fullName>
    </submittedName>
</protein>
<keyword evidence="12" id="KW-1185">Reference proteome</keyword>
<dbReference type="Proteomes" id="UP000054321">
    <property type="component" value="Unassembled WGS sequence"/>
</dbReference>
<dbReference type="AlphaFoldDB" id="A0A0C3GQ55"/>
<dbReference type="PANTHER" id="PTHR12386">
    <property type="entry name" value="ATP SYNTHASE SUBUNIT"/>
    <property type="match status" value="1"/>
</dbReference>
<reference evidence="12" key="2">
    <citation type="submission" date="2015-01" db="EMBL/GenBank/DDBJ databases">
        <title>Evolutionary Origins and Diversification of the Mycorrhizal Mutualists.</title>
        <authorList>
            <consortium name="DOE Joint Genome Institute"/>
            <consortium name="Mycorrhizal Genomics Consortium"/>
            <person name="Kohler A."/>
            <person name="Kuo A."/>
            <person name="Nagy L.G."/>
            <person name="Floudas D."/>
            <person name="Copeland A."/>
            <person name="Barry K.W."/>
            <person name="Cichocki N."/>
            <person name="Veneault-Fourrey C."/>
            <person name="LaButti K."/>
            <person name="Lindquist E.A."/>
            <person name="Lipzen A."/>
            <person name="Lundell T."/>
            <person name="Morin E."/>
            <person name="Murat C."/>
            <person name="Riley R."/>
            <person name="Ohm R."/>
            <person name="Sun H."/>
            <person name="Tunlid A."/>
            <person name="Henrissat B."/>
            <person name="Grigoriev I.V."/>
            <person name="Hibbett D.S."/>
            <person name="Martin F."/>
        </authorList>
    </citation>
    <scope>NUCLEOTIDE SEQUENCE [LARGE SCALE GENOMIC DNA]</scope>
    <source>
        <strain evidence="12">Zn</strain>
    </source>
</reference>
<gene>
    <name evidence="11" type="ORF">OIDMADRAFT_20406</name>
</gene>
<evidence type="ECO:0000256" key="2">
    <source>
        <dbReference type="ARBA" id="ARBA00005699"/>
    </source>
</evidence>
<keyword evidence="8" id="KW-0472">Membrane</keyword>
<proteinExistence type="inferred from homology"/>
<keyword evidence="4" id="KW-0138">CF(0)</keyword>
<dbReference type="STRING" id="913774.A0A0C3GQ55"/>
<comment type="subcellular location">
    <subcellularLocation>
        <location evidence="1">Mitochondrion membrane</location>
    </subcellularLocation>
</comment>
<feature type="region of interest" description="Disordered" evidence="10">
    <location>
        <begin position="1"/>
        <end position="55"/>
    </location>
</feature>
<reference evidence="11 12" key="1">
    <citation type="submission" date="2014-04" db="EMBL/GenBank/DDBJ databases">
        <authorList>
            <consortium name="DOE Joint Genome Institute"/>
            <person name="Kuo A."/>
            <person name="Martino E."/>
            <person name="Perotto S."/>
            <person name="Kohler A."/>
            <person name="Nagy L.G."/>
            <person name="Floudas D."/>
            <person name="Copeland A."/>
            <person name="Barry K.W."/>
            <person name="Cichocki N."/>
            <person name="Veneault-Fourrey C."/>
            <person name="LaButti K."/>
            <person name="Lindquist E.A."/>
            <person name="Lipzen A."/>
            <person name="Lundell T."/>
            <person name="Morin E."/>
            <person name="Murat C."/>
            <person name="Sun H."/>
            <person name="Tunlid A."/>
            <person name="Henrissat B."/>
            <person name="Grigoriev I.V."/>
            <person name="Hibbett D.S."/>
            <person name="Martin F."/>
            <person name="Nordberg H.P."/>
            <person name="Cantor M.N."/>
            <person name="Hua S.X."/>
        </authorList>
    </citation>
    <scope>NUCLEOTIDE SEQUENCE [LARGE SCALE GENOMIC DNA]</scope>
    <source>
        <strain evidence="11 12">Zn</strain>
    </source>
</reference>
<dbReference type="HOGENOM" id="CLU_083674_0_0_1"/>
<evidence type="ECO:0000256" key="4">
    <source>
        <dbReference type="ARBA" id="ARBA00022547"/>
    </source>
</evidence>
<accession>A0A0C3GQ55</accession>
<evidence type="ECO:0000256" key="8">
    <source>
        <dbReference type="ARBA" id="ARBA00023136"/>
    </source>
</evidence>
<dbReference type="EMBL" id="KN832881">
    <property type="protein sequence ID" value="KIM98125.1"/>
    <property type="molecule type" value="Genomic_DNA"/>
</dbReference>
<evidence type="ECO:0000256" key="7">
    <source>
        <dbReference type="ARBA" id="ARBA00023128"/>
    </source>
</evidence>